<dbReference type="AlphaFoldDB" id="A0A397J1Y2"/>
<keyword evidence="2" id="KW-1185">Reference proteome</keyword>
<dbReference type="OrthoDB" id="10255570at2759"/>
<dbReference type="Proteomes" id="UP000266861">
    <property type="component" value="Unassembled WGS sequence"/>
</dbReference>
<comment type="caution">
    <text evidence="1">The sequence shown here is derived from an EMBL/GenBank/DDBJ whole genome shotgun (WGS) entry which is preliminary data.</text>
</comment>
<gene>
    <name evidence="1" type="ORF">Glove_150g26</name>
</gene>
<reference evidence="1 2" key="1">
    <citation type="submission" date="2018-08" db="EMBL/GenBank/DDBJ databases">
        <title>Genome and evolution of the arbuscular mycorrhizal fungus Diversispora epigaea (formerly Glomus versiforme) and its bacterial endosymbionts.</title>
        <authorList>
            <person name="Sun X."/>
            <person name="Fei Z."/>
            <person name="Harrison M."/>
        </authorList>
    </citation>
    <scope>NUCLEOTIDE SEQUENCE [LARGE SCALE GENOMIC DNA]</scope>
    <source>
        <strain evidence="1 2">IT104</strain>
    </source>
</reference>
<evidence type="ECO:0000313" key="2">
    <source>
        <dbReference type="Proteomes" id="UP000266861"/>
    </source>
</evidence>
<evidence type="ECO:0000313" key="1">
    <source>
        <dbReference type="EMBL" id="RHZ79274.1"/>
    </source>
</evidence>
<name>A0A397J1Y2_9GLOM</name>
<dbReference type="STRING" id="1348612.A0A397J1Y2"/>
<sequence>MIEFEKKVEDNQIIVPKPISVNGTEERNLTLHHLDHFHNDPAGFMIQMRAYYQGTGWRSYKNYIGARILYKGYSEEIKERILNSEFVFYMIAYLAEKQTKVFAQTMPNAF</sequence>
<protein>
    <submittedName>
        <fullName evidence="1">Uncharacterized protein</fullName>
    </submittedName>
</protein>
<organism evidence="1 2">
    <name type="scientific">Diversispora epigaea</name>
    <dbReference type="NCBI Taxonomy" id="1348612"/>
    <lineage>
        <taxon>Eukaryota</taxon>
        <taxon>Fungi</taxon>
        <taxon>Fungi incertae sedis</taxon>
        <taxon>Mucoromycota</taxon>
        <taxon>Glomeromycotina</taxon>
        <taxon>Glomeromycetes</taxon>
        <taxon>Diversisporales</taxon>
        <taxon>Diversisporaceae</taxon>
        <taxon>Diversispora</taxon>
    </lineage>
</organism>
<proteinExistence type="predicted"/>
<dbReference type="EMBL" id="PQFF01000141">
    <property type="protein sequence ID" value="RHZ79274.1"/>
    <property type="molecule type" value="Genomic_DNA"/>
</dbReference>
<accession>A0A397J1Y2</accession>